<dbReference type="Proteomes" id="UP000284908">
    <property type="component" value="Unassembled WGS sequence"/>
</dbReference>
<comment type="caution">
    <text evidence="2">The sequence shown here is derived from an EMBL/GenBank/DDBJ whole genome shotgun (WGS) entry which is preliminary data.</text>
</comment>
<keyword evidence="1" id="KW-0472">Membrane</keyword>
<keyword evidence="3" id="KW-1185">Reference proteome</keyword>
<protein>
    <submittedName>
        <fullName evidence="2">Uncharacterized protein</fullName>
    </submittedName>
</protein>
<gene>
    <name evidence="2" type="ORF">D6C13_12935</name>
</gene>
<keyword evidence="1" id="KW-1133">Transmembrane helix</keyword>
<accession>A0A419N8H6</accession>
<organism evidence="2 3">
    <name type="scientific">Rahnella woolbedingensis</name>
    <dbReference type="NCBI Taxonomy" id="1510574"/>
    <lineage>
        <taxon>Bacteria</taxon>
        <taxon>Pseudomonadati</taxon>
        <taxon>Pseudomonadota</taxon>
        <taxon>Gammaproteobacteria</taxon>
        <taxon>Enterobacterales</taxon>
        <taxon>Yersiniaceae</taxon>
        <taxon>Rahnella</taxon>
    </lineage>
</organism>
<evidence type="ECO:0000313" key="3">
    <source>
        <dbReference type="Proteomes" id="UP000284908"/>
    </source>
</evidence>
<reference evidence="2 3" key="1">
    <citation type="submission" date="2018-09" db="EMBL/GenBank/DDBJ databases">
        <authorList>
            <person name="Le Fleche-Mateos A."/>
        </authorList>
    </citation>
    <scope>NUCLEOTIDE SEQUENCE [LARGE SCALE GENOMIC DNA]</scope>
    <source>
        <strain evidence="2 3">DSM 27399</strain>
    </source>
</reference>
<keyword evidence="1" id="KW-0812">Transmembrane</keyword>
<evidence type="ECO:0000256" key="1">
    <source>
        <dbReference type="SAM" id="Phobius"/>
    </source>
</evidence>
<evidence type="ECO:0000313" key="2">
    <source>
        <dbReference type="EMBL" id="RJT43850.1"/>
    </source>
</evidence>
<dbReference type="AlphaFoldDB" id="A0A419N8H6"/>
<feature type="transmembrane region" description="Helical" evidence="1">
    <location>
        <begin position="34"/>
        <end position="52"/>
    </location>
</feature>
<name>A0A419N8H6_9GAMM</name>
<dbReference type="EMBL" id="RAHH01000013">
    <property type="protein sequence ID" value="RJT43850.1"/>
    <property type="molecule type" value="Genomic_DNA"/>
</dbReference>
<proteinExistence type="predicted"/>
<dbReference type="OrthoDB" id="6505259at2"/>
<sequence length="99" mass="11281">MSEFDRDISRFPLRHCWFCHLALNDLRATVLPDIFINAIILAGIALLLNLYAKKFRCPDVLTSITPGVTLDTLILRISSGRNDYDAQASHHCRGQWPEQ</sequence>